<dbReference type="GO" id="GO:0050897">
    <property type="term" value="F:cobalt ion binding"/>
    <property type="evidence" value="ECO:0007669"/>
    <property type="project" value="TreeGrafter"/>
</dbReference>
<dbReference type="GO" id="GO:0015095">
    <property type="term" value="F:magnesium ion transmembrane transporter activity"/>
    <property type="evidence" value="ECO:0007669"/>
    <property type="project" value="TreeGrafter"/>
</dbReference>
<keyword evidence="5" id="KW-0997">Cell inner membrane</keyword>
<keyword evidence="3" id="KW-0813">Transport</keyword>
<feature type="transmembrane region" description="Helical" evidence="12">
    <location>
        <begin position="299"/>
        <end position="322"/>
    </location>
</feature>
<dbReference type="SUPFAM" id="SSF144083">
    <property type="entry name" value="Magnesium transport protein CorA, transmembrane region"/>
    <property type="match status" value="1"/>
</dbReference>
<proteinExistence type="inferred from homology"/>
<dbReference type="Pfam" id="PF01544">
    <property type="entry name" value="CorA"/>
    <property type="match status" value="1"/>
</dbReference>
<gene>
    <name evidence="13" type="ORF">E2L08_16020</name>
</gene>
<evidence type="ECO:0000256" key="10">
    <source>
        <dbReference type="ARBA" id="ARBA00023136"/>
    </source>
</evidence>
<evidence type="ECO:0000256" key="3">
    <source>
        <dbReference type="ARBA" id="ARBA00022448"/>
    </source>
</evidence>
<evidence type="ECO:0000256" key="6">
    <source>
        <dbReference type="ARBA" id="ARBA00022692"/>
    </source>
</evidence>
<name>A0A4V3B8F2_9RHOB</name>
<evidence type="ECO:0000256" key="12">
    <source>
        <dbReference type="SAM" id="Phobius"/>
    </source>
</evidence>
<evidence type="ECO:0000256" key="5">
    <source>
        <dbReference type="ARBA" id="ARBA00022519"/>
    </source>
</evidence>
<dbReference type="Proteomes" id="UP000295701">
    <property type="component" value="Unassembled WGS sequence"/>
</dbReference>
<dbReference type="CDD" id="cd12833">
    <property type="entry name" value="ZntB-like_1"/>
    <property type="match status" value="1"/>
</dbReference>
<dbReference type="SUPFAM" id="SSF143865">
    <property type="entry name" value="CorA soluble domain-like"/>
    <property type="match status" value="1"/>
</dbReference>
<keyword evidence="4" id="KW-1003">Cell membrane</keyword>
<comment type="subcellular location">
    <subcellularLocation>
        <location evidence="1">Cell membrane</location>
        <topology evidence="1">Multi-pass membrane protein</topology>
    </subcellularLocation>
</comment>
<protein>
    <submittedName>
        <fullName evidence="13">Zinc transporter ZntB</fullName>
    </submittedName>
</protein>
<evidence type="ECO:0000256" key="2">
    <source>
        <dbReference type="ARBA" id="ARBA00009765"/>
    </source>
</evidence>
<dbReference type="RefSeq" id="WP_133398106.1">
    <property type="nucleotide sequence ID" value="NZ_SNAA01000026.1"/>
</dbReference>
<reference evidence="13 14" key="1">
    <citation type="submission" date="2019-03" db="EMBL/GenBank/DDBJ databases">
        <title>Primorskyibacter sp. SS33 isolated from sediments.</title>
        <authorList>
            <person name="Xunke S."/>
        </authorList>
    </citation>
    <scope>NUCLEOTIDE SEQUENCE [LARGE SCALE GENOMIC DNA]</scope>
    <source>
        <strain evidence="13 14">SS33</strain>
    </source>
</reference>
<evidence type="ECO:0000256" key="8">
    <source>
        <dbReference type="ARBA" id="ARBA00022989"/>
    </source>
</evidence>
<evidence type="ECO:0000256" key="7">
    <source>
        <dbReference type="ARBA" id="ARBA00022833"/>
    </source>
</evidence>
<evidence type="ECO:0000256" key="9">
    <source>
        <dbReference type="ARBA" id="ARBA00023065"/>
    </source>
</evidence>
<evidence type="ECO:0000256" key="11">
    <source>
        <dbReference type="SAM" id="Coils"/>
    </source>
</evidence>
<organism evidence="13 14">
    <name type="scientific">Palleronia sediminis</name>
    <dbReference type="NCBI Taxonomy" id="2547833"/>
    <lineage>
        <taxon>Bacteria</taxon>
        <taxon>Pseudomonadati</taxon>
        <taxon>Pseudomonadota</taxon>
        <taxon>Alphaproteobacteria</taxon>
        <taxon>Rhodobacterales</taxon>
        <taxon>Roseobacteraceae</taxon>
        <taxon>Palleronia</taxon>
    </lineage>
</organism>
<keyword evidence="9" id="KW-0406">Ion transport</keyword>
<accession>A0A4V3B8F2</accession>
<dbReference type="OrthoDB" id="9803484at2"/>
<keyword evidence="8 12" id="KW-1133">Transmembrane helix</keyword>
<dbReference type="PANTHER" id="PTHR46494:SF3">
    <property type="entry name" value="ZINC TRANSPORT PROTEIN ZNTB"/>
    <property type="match status" value="1"/>
</dbReference>
<dbReference type="Gene3D" id="3.30.460.20">
    <property type="entry name" value="CorA soluble domain-like"/>
    <property type="match status" value="1"/>
</dbReference>
<dbReference type="InterPro" id="IPR045861">
    <property type="entry name" value="CorA_cytoplasmic_dom"/>
</dbReference>
<dbReference type="InterPro" id="IPR002523">
    <property type="entry name" value="MgTranspt_CorA/ZnTranspt_ZntB"/>
</dbReference>
<dbReference type="GO" id="GO:0005886">
    <property type="term" value="C:plasma membrane"/>
    <property type="evidence" value="ECO:0007669"/>
    <property type="project" value="UniProtKB-SubCell"/>
</dbReference>
<evidence type="ECO:0000256" key="1">
    <source>
        <dbReference type="ARBA" id="ARBA00004651"/>
    </source>
</evidence>
<evidence type="ECO:0000313" key="13">
    <source>
        <dbReference type="EMBL" id="TDL74849.1"/>
    </source>
</evidence>
<dbReference type="EMBL" id="SNAA01000026">
    <property type="protein sequence ID" value="TDL74849.1"/>
    <property type="molecule type" value="Genomic_DNA"/>
</dbReference>
<keyword evidence="6 12" id="KW-0812">Transmembrane</keyword>
<comment type="caution">
    <text evidence="13">The sequence shown here is derived from an EMBL/GenBank/DDBJ whole genome shotgun (WGS) entry which is preliminary data.</text>
</comment>
<feature type="coiled-coil region" evidence="11">
    <location>
        <begin position="225"/>
        <end position="259"/>
    </location>
</feature>
<dbReference type="AlphaFoldDB" id="A0A4V3B8F2"/>
<keyword evidence="11" id="KW-0175">Coiled coil</keyword>
<comment type="similarity">
    <text evidence="2">Belongs to the CorA metal ion transporter (MIT) (TC 1.A.35) family.</text>
</comment>
<feature type="transmembrane region" description="Helical" evidence="12">
    <location>
        <begin position="265"/>
        <end position="287"/>
    </location>
</feature>
<dbReference type="GO" id="GO:0000287">
    <property type="term" value="F:magnesium ion binding"/>
    <property type="evidence" value="ECO:0007669"/>
    <property type="project" value="TreeGrafter"/>
</dbReference>
<sequence>MDAHIEFALGIGGAAHGRRFDTEDEIAAALRMPELAWLHLDGTHPDTPGWIARHLDYLEAPIRMALLEAETRPRTLRIGDGALVILRGIDTRPDQDPEDMLAVRVWIDAGRAISISRHPFAQIRAIADEIAAGQGPRTGGEFLGRLIEDLTQGIEAQVSDLDARADRLEAATFADPLAEGLRAELADQRLELTELRRFSLPQRDAVARVLRGCPDWLAERDRRLMAEQLDQLTRVTETLDAVREQLQTLRDEIAGAHDEQLNRNLYVLSVISAVFLPLGFLTGLMGINLAGMPGASWGPAFWVFSLALLATGGVVLAILRLFRIL</sequence>
<evidence type="ECO:0000313" key="14">
    <source>
        <dbReference type="Proteomes" id="UP000295701"/>
    </source>
</evidence>
<keyword evidence="14" id="KW-1185">Reference proteome</keyword>
<keyword evidence="7" id="KW-0862">Zinc</keyword>
<dbReference type="GO" id="GO:0015087">
    <property type="term" value="F:cobalt ion transmembrane transporter activity"/>
    <property type="evidence" value="ECO:0007669"/>
    <property type="project" value="TreeGrafter"/>
</dbReference>
<dbReference type="PANTHER" id="PTHR46494">
    <property type="entry name" value="CORA FAMILY METAL ION TRANSPORTER (EUROFUNG)"/>
    <property type="match status" value="1"/>
</dbReference>
<keyword evidence="10 12" id="KW-0472">Membrane</keyword>
<evidence type="ECO:0000256" key="4">
    <source>
        <dbReference type="ARBA" id="ARBA00022475"/>
    </source>
</evidence>
<dbReference type="InterPro" id="IPR045863">
    <property type="entry name" value="CorA_TM1_TM2"/>
</dbReference>
<dbReference type="Gene3D" id="1.20.58.340">
    <property type="entry name" value="Magnesium transport protein CorA, transmembrane region"/>
    <property type="match status" value="2"/>
</dbReference>